<keyword evidence="9" id="KW-1185">Reference proteome</keyword>
<dbReference type="PANTHER" id="PTHR12677:SF59">
    <property type="entry name" value="GOLGI APPARATUS MEMBRANE PROTEIN TVP38-RELATED"/>
    <property type="match status" value="1"/>
</dbReference>
<evidence type="ECO:0000256" key="4">
    <source>
        <dbReference type="ARBA" id="ARBA00022989"/>
    </source>
</evidence>
<dbReference type="InterPro" id="IPR015414">
    <property type="entry name" value="TMEM64"/>
</dbReference>
<feature type="transmembrane region" description="Helical" evidence="6">
    <location>
        <begin position="154"/>
        <end position="174"/>
    </location>
</feature>
<dbReference type="OrthoDB" id="2451090at2"/>
<proteinExistence type="inferred from homology"/>
<sequence>MMHLDWLTDIKVIEEYFYLAPFAFILLHLLRPVFFLPVLLLCVTGGILFGTIAGTIYSVIGLVLSSAVFYFIMRKFPVLYRRCQRIEQKFFGKSTKLTIWQISLLRMLPFMHFHLLSFCIFEMTDSFFAYLRTTVVTVIPLAVIYTAFGQTLQSLSIIYMAPLCAIILILTYICRRRQTIIKWQTFFSPTS</sequence>
<dbReference type="PANTHER" id="PTHR12677">
    <property type="entry name" value="GOLGI APPARATUS MEMBRANE PROTEIN TVP38-RELATED"/>
    <property type="match status" value="1"/>
</dbReference>
<keyword evidence="3 6" id="KW-0812">Transmembrane</keyword>
<feature type="transmembrane region" description="Helical" evidence="6">
    <location>
        <begin position="99"/>
        <end position="121"/>
    </location>
</feature>
<dbReference type="Proteomes" id="UP000480246">
    <property type="component" value="Unassembled WGS sequence"/>
</dbReference>
<keyword evidence="4 6" id="KW-1133">Transmembrane helix</keyword>
<comment type="similarity">
    <text evidence="6">Belongs to the TVP38/TMEM64 family.</text>
</comment>
<evidence type="ECO:0000313" key="8">
    <source>
        <dbReference type="EMBL" id="KAB8138174.1"/>
    </source>
</evidence>
<name>A0A7C8KWI1_9BACI</name>
<protein>
    <recommendedName>
        <fullName evidence="6">TVP38/TMEM64 family membrane protein</fullName>
    </recommendedName>
</protein>
<feature type="transmembrane region" description="Helical" evidence="6">
    <location>
        <begin position="128"/>
        <end position="148"/>
    </location>
</feature>
<dbReference type="GO" id="GO:0005886">
    <property type="term" value="C:plasma membrane"/>
    <property type="evidence" value="ECO:0007669"/>
    <property type="project" value="UniProtKB-SubCell"/>
</dbReference>
<feature type="domain" description="VTT" evidence="7">
    <location>
        <begin position="37"/>
        <end position="150"/>
    </location>
</feature>
<comment type="subcellular location">
    <subcellularLocation>
        <location evidence="1 6">Cell membrane</location>
        <topology evidence="1 6">Multi-pass membrane protein</topology>
    </subcellularLocation>
</comment>
<dbReference type="AlphaFoldDB" id="A0A7C8KWI1"/>
<evidence type="ECO:0000259" key="7">
    <source>
        <dbReference type="Pfam" id="PF09335"/>
    </source>
</evidence>
<evidence type="ECO:0000313" key="9">
    <source>
        <dbReference type="Proteomes" id="UP000480246"/>
    </source>
</evidence>
<dbReference type="EMBL" id="WEID01000026">
    <property type="protein sequence ID" value="KAB8138174.1"/>
    <property type="molecule type" value="Genomic_DNA"/>
</dbReference>
<organism evidence="8 9">
    <name type="scientific">Gracilibacillus oryzae</name>
    <dbReference type="NCBI Taxonomy" id="1672701"/>
    <lineage>
        <taxon>Bacteria</taxon>
        <taxon>Bacillati</taxon>
        <taxon>Bacillota</taxon>
        <taxon>Bacilli</taxon>
        <taxon>Bacillales</taxon>
        <taxon>Bacillaceae</taxon>
        <taxon>Gracilibacillus</taxon>
    </lineage>
</organism>
<feature type="transmembrane region" description="Helical" evidence="6">
    <location>
        <begin position="47"/>
        <end position="72"/>
    </location>
</feature>
<comment type="caution">
    <text evidence="8">The sequence shown here is derived from an EMBL/GenBank/DDBJ whole genome shotgun (WGS) entry which is preliminary data.</text>
</comment>
<evidence type="ECO:0000256" key="5">
    <source>
        <dbReference type="ARBA" id="ARBA00023136"/>
    </source>
</evidence>
<gene>
    <name evidence="8" type="ORF">F9U64_05965</name>
</gene>
<keyword evidence="2 6" id="KW-1003">Cell membrane</keyword>
<evidence type="ECO:0000256" key="6">
    <source>
        <dbReference type="RuleBase" id="RU366058"/>
    </source>
</evidence>
<evidence type="ECO:0000256" key="3">
    <source>
        <dbReference type="ARBA" id="ARBA00022692"/>
    </source>
</evidence>
<reference evidence="8 9" key="1">
    <citation type="submission" date="2019-10" db="EMBL/GenBank/DDBJ databases">
        <title>Gracilibacillus sp. nov. isolated from rice seeds.</title>
        <authorList>
            <person name="He S."/>
        </authorList>
    </citation>
    <scope>NUCLEOTIDE SEQUENCE [LARGE SCALE GENOMIC DNA]</scope>
    <source>
        <strain evidence="8 9">TD8</strain>
    </source>
</reference>
<dbReference type="Pfam" id="PF09335">
    <property type="entry name" value="VTT_dom"/>
    <property type="match status" value="1"/>
</dbReference>
<evidence type="ECO:0000256" key="2">
    <source>
        <dbReference type="ARBA" id="ARBA00022475"/>
    </source>
</evidence>
<dbReference type="InterPro" id="IPR032816">
    <property type="entry name" value="VTT_dom"/>
</dbReference>
<accession>A0A7C8KWI1</accession>
<keyword evidence="5 6" id="KW-0472">Membrane</keyword>
<evidence type="ECO:0000256" key="1">
    <source>
        <dbReference type="ARBA" id="ARBA00004651"/>
    </source>
</evidence>
<feature type="transmembrane region" description="Helical" evidence="6">
    <location>
        <begin position="16"/>
        <end position="40"/>
    </location>
</feature>